<feature type="domain" description="ATPase AAA-type core" evidence="2">
    <location>
        <begin position="50"/>
        <end position="359"/>
    </location>
</feature>
<dbReference type="HOGENOM" id="CLU_035814_0_0_2"/>
<dbReference type="AlphaFoldDB" id="G7WKK8"/>
<dbReference type="Gene3D" id="3.40.50.300">
    <property type="entry name" value="P-loop containing nucleotide triphosphate hydrolases"/>
    <property type="match status" value="2"/>
</dbReference>
<accession>G7WKK8</accession>
<dbReference type="PANTHER" id="PTHR40396:SF1">
    <property type="entry name" value="ATPASE AAA-TYPE CORE DOMAIN-CONTAINING PROTEIN"/>
    <property type="match status" value="1"/>
</dbReference>
<dbReference type="Proteomes" id="UP000005877">
    <property type="component" value="Chromosome"/>
</dbReference>
<dbReference type="InterPro" id="IPR003959">
    <property type="entry name" value="ATPase_AAA_core"/>
</dbReference>
<dbReference type="KEGG" id="mhi:Mhar_0094"/>
<feature type="compositionally biased region" description="Low complexity" evidence="1">
    <location>
        <begin position="415"/>
        <end position="428"/>
    </location>
</feature>
<dbReference type="GO" id="GO:0005524">
    <property type="term" value="F:ATP binding"/>
    <property type="evidence" value="ECO:0007669"/>
    <property type="project" value="InterPro"/>
</dbReference>
<reference evidence="3 4" key="1">
    <citation type="journal article" date="2012" name="PLoS ONE">
        <title>The genome characteristics and predicted function of methyl-group oxidation pathway in the obligate aceticlastic methanogens, Methanosaeta spp.</title>
        <authorList>
            <person name="Zhu J."/>
            <person name="Zheng H."/>
            <person name="Ai G."/>
            <person name="Zhang G."/>
            <person name="Liu D."/>
            <person name="Liu X."/>
            <person name="Dong X."/>
        </authorList>
    </citation>
    <scope>NUCLEOTIDE SEQUENCE [LARGE SCALE GENOMIC DNA]</scope>
    <source>
        <strain evidence="3 4">6Ac</strain>
    </source>
</reference>
<evidence type="ECO:0000256" key="1">
    <source>
        <dbReference type="SAM" id="MobiDB-lite"/>
    </source>
</evidence>
<dbReference type="SUPFAM" id="SSF52540">
    <property type="entry name" value="P-loop containing nucleoside triphosphate hydrolases"/>
    <property type="match status" value="1"/>
</dbReference>
<evidence type="ECO:0000259" key="2">
    <source>
        <dbReference type="Pfam" id="PF13304"/>
    </source>
</evidence>
<gene>
    <name evidence="3" type="ordered locus">Mhar_0094</name>
</gene>
<feature type="region of interest" description="Disordered" evidence="1">
    <location>
        <begin position="1"/>
        <end position="23"/>
    </location>
</feature>
<dbReference type="PANTHER" id="PTHR40396">
    <property type="entry name" value="ATPASE-LIKE PROTEIN"/>
    <property type="match status" value="1"/>
</dbReference>
<dbReference type="STRING" id="1110509.Mhar_0094"/>
<organism evidence="3 4">
    <name type="scientific">Methanothrix harundinacea (strain 6Ac)</name>
    <name type="common">Methanosaeta harundinacea</name>
    <dbReference type="NCBI Taxonomy" id="1110509"/>
    <lineage>
        <taxon>Archaea</taxon>
        <taxon>Methanobacteriati</taxon>
        <taxon>Methanobacteriota</taxon>
        <taxon>Stenosarchaea group</taxon>
        <taxon>Methanomicrobia</taxon>
        <taxon>Methanotrichales</taxon>
        <taxon>Methanotrichaceae</taxon>
        <taxon>Methanothrix</taxon>
    </lineage>
</organism>
<dbReference type="EMBL" id="CP003117">
    <property type="protein sequence ID" value="AET63487.1"/>
    <property type="molecule type" value="Genomic_DNA"/>
</dbReference>
<name>G7WKK8_METH6</name>
<dbReference type="InterPro" id="IPR027417">
    <property type="entry name" value="P-loop_NTPase"/>
</dbReference>
<dbReference type="Pfam" id="PF13304">
    <property type="entry name" value="AAA_21"/>
    <property type="match status" value="1"/>
</dbReference>
<protein>
    <submittedName>
        <fullName evidence="3">ATPase</fullName>
    </submittedName>
</protein>
<evidence type="ECO:0000313" key="3">
    <source>
        <dbReference type="EMBL" id="AET63487.1"/>
    </source>
</evidence>
<proteinExistence type="predicted"/>
<dbReference type="GO" id="GO:0016887">
    <property type="term" value="F:ATP hydrolysis activity"/>
    <property type="evidence" value="ECO:0007669"/>
    <property type="project" value="InterPro"/>
</dbReference>
<feature type="region of interest" description="Disordered" evidence="1">
    <location>
        <begin position="414"/>
        <end position="437"/>
    </location>
</feature>
<sequence>MSQYPTKSSLGVPPMTDLKSPRHSVPRIESIRIKNYRALRDLELKPLAPLTALLGPNGSGKSTVFDVFAFLSECFSVGLRRAWDKRGRFKELHTRGTTGPIEIELKYRERGNLPLITYHLSIAEGLAGPVVAEEWLQWRRKSQGKPFRFLDFKNGEGRVVSGEMPDETEGRVEEKLDSPEMLAVNTLGQFAKHPRVSALRRFITGWHVSYLTADSVRGVAEAGPQERLSTTGDNLPNVIQYLKEQHPERLAEILGALSRRVPRLERVDSEFMPDGRLLLEIKDAPFEKPILAKFASDGTLKMLSYLTVLYDPDPPQLLGIEEPENHLHPRILPELAEECRNASGRTQLLVTTHSPFFVNGLLPEEVWVLSRDVRGYTQAKRAADMRGIKEFMDEGAKLGHLWVEGFFEIGDPILESSPSSRSSASSDSTETEEKAAE</sequence>
<evidence type="ECO:0000313" key="4">
    <source>
        <dbReference type="Proteomes" id="UP000005877"/>
    </source>
</evidence>
<keyword evidence="4" id="KW-1185">Reference proteome</keyword>
<dbReference type="PATRIC" id="fig|1110509.7.peg.101"/>